<dbReference type="PROSITE" id="PS51257">
    <property type="entry name" value="PROKAR_LIPOPROTEIN"/>
    <property type="match status" value="1"/>
</dbReference>
<dbReference type="eggNOG" id="COG0845">
    <property type="taxonomic scope" value="Bacteria"/>
</dbReference>
<dbReference type="STRING" id="700598.Niako_4844"/>
<keyword evidence="2" id="KW-0175">Coiled coil</keyword>
<dbReference type="GO" id="GO:0015562">
    <property type="term" value="F:efflux transmembrane transporter activity"/>
    <property type="evidence" value="ECO:0007669"/>
    <property type="project" value="TreeGrafter"/>
</dbReference>
<dbReference type="InterPro" id="IPR058637">
    <property type="entry name" value="YknX-like_C"/>
</dbReference>
<dbReference type="Proteomes" id="UP000005438">
    <property type="component" value="Chromosome"/>
</dbReference>
<dbReference type="Gene3D" id="2.40.30.170">
    <property type="match status" value="1"/>
</dbReference>
<dbReference type="AlphaFoldDB" id="G8TRG1"/>
<reference evidence="5 6" key="1">
    <citation type="submission" date="2011-12" db="EMBL/GenBank/DDBJ databases">
        <title>The complete genome of Niastella koreensis GR20-10.</title>
        <authorList>
            <consortium name="US DOE Joint Genome Institute (JGI-PGF)"/>
            <person name="Lucas S."/>
            <person name="Han J."/>
            <person name="Lapidus A."/>
            <person name="Bruce D."/>
            <person name="Goodwin L."/>
            <person name="Pitluck S."/>
            <person name="Peters L."/>
            <person name="Kyrpides N."/>
            <person name="Mavromatis K."/>
            <person name="Ivanova N."/>
            <person name="Mikhailova N."/>
            <person name="Davenport K."/>
            <person name="Saunders E."/>
            <person name="Detter J.C."/>
            <person name="Tapia R."/>
            <person name="Han C."/>
            <person name="Land M."/>
            <person name="Hauser L."/>
            <person name="Markowitz V."/>
            <person name="Cheng J.-F."/>
            <person name="Hugenholtz P."/>
            <person name="Woyke T."/>
            <person name="Wu D."/>
            <person name="Tindall B."/>
            <person name="Pomrenke H."/>
            <person name="Brambilla E."/>
            <person name="Klenk H.-P."/>
            <person name="Eisen J.A."/>
        </authorList>
    </citation>
    <scope>NUCLEOTIDE SEQUENCE [LARGE SCALE GENOMIC DNA]</scope>
    <source>
        <strain evidence="6">DSM 17620 / KACC 11465 / NBRC 106392 / GR20-10</strain>
    </source>
</reference>
<organism evidence="5 6">
    <name type="scientific">Niastella koreensis (strain DSM 17620 / KACC 11465 / NBRC 106392 / GR20-10)</name>
    <dbReference type="NCBI Taxonomy" id="700598"/>
    <lineage>
        <taxon>Bacteria</taxon>
        <taxon>Pseudomonadati</taxon>
        <taxon>Bacteroidota</taxon>
        <taxon>Chitinophagia</taxon>
        <taxon>Chitinophagales</taxon>
        <taxon>Chitinophagaceae</taxon>
        <taxon>Niastella</taxon>
    </lineage>
</organism>
<feature type="domain" description="Multidrug resistance protein MdtA-like barrel-sandwich hybrid" evidence="3">
    <location>
        <begin position="73"/>
        <end position="211"/>
    </location>
</feature>
<dbReference type="Pfam" id="PF25917">
    <property type="entry name" value="BSH_RND"/>
    <property type="match status" value="1"/>
</dbReference>
<dbReference type="KEGG" id="nko:Niako_4844"/>
<dbReference type="InterPro" id="IPR058625">
    <property type="entry name" value="MdtA-like_BSH"/>
</dbReference>
<evidence type="ECO:0000256" key="1">
    <source>
        <dbReference type="ARBA" id="ARBA00009477"/>
    </source>
</evidence>
<dbReference type="HOGENOM" id="CLU_018816_1_4_10"/>
<name>G8TRG1_NIAKG</name>
<dbReference type="InterPro" id="IPR006143">
    <property type="entry name" value="RND_pump_MFP"/>
</dbReference>
<dbReference type="EMBL" id="CP003178">
    <property type="protein sequence ID" value="AEW01092.1"/>
    <property type="molecule type" value="Genomic_DNA"/>
</dbReference>
<feature type="domain" description="YknX-like C-terminal permuted SH3-like" evidence="4">
    <location>
        <begin position="303"/>
        <end position="369"/>
    </location>
</feature>
<feature type="coiled-coil region" evidence="2">
    <location>
        <begin position="106"/>
        <end position="133"/>
    </location>
</feature>
<dbReference type="SUPFAM" id="SSF111369">
    <property type="entry name" value="HlyD-like secretion proteins"/>
    <property type="match status" value="1"/>
</dbReference>
<evidence type="ECO:0000259" key="4">
    <source>
        <dbReference type="Pfam" id="PF25989"/>
    </source>
</evidence>
<dbReference type="GO" id="GO:1990281">
    <property type="term" value="C:efflux pump complex"/>
    <property type="evidence" value="ECO:0007669"/>
    <property type="project" value="TreeGrafter"/>
</dbReference>
<dbReference type="Pfam" id="PF25989">
    <property type="entry name" value="YknX_C"/>
    <property type="match status" value="1"/>
</dbReference>
<evidence type="ECO:0000313" key="6">
    <source>
        <dbReference type="Proteomes" id="UP000005438"/>
    </source>
</evidence>
<evidence type="ECO:0000256" key="2">
    <source>
        <dbReference type="SAM" id="Coils"/>
    </source>
</evidence>
<dbReference type="PATRIC" id="fig|700598.3.peg.4960"/>
<evidence type="ECO:0000259" key="3">
    <source>
        <dbReference type="Pfam" id="PF25917"/>
    </source>
</evidence>
<dbReference type="RefSeq" id="WP_014221004.1">
    <property type="nucleotide sequence ID" value="NC_016609.1"/>
</dbReference>
<comment type="similarity">
    <text evidence="1">Belongs to the membrane fusion protein (MFP) (TC 8.A.1) family.</text>
</comment>
<dbReference type="Gene3D" id="1.10.287.470">
    <property type="entry name" value="Helix hairpin bin"/>
    <property type="match status" value="1"/>
</dbReference>
<evidence type="ECO:0000313" key="5">
    <source>
        <dbReference type="EMBL" id="AEW01092.1"/>
    </source>
</evidence>
<dbReference type="Gene3D" id="2.40.50.100">
    <property type="match status" value="1"/>
</dbReference>
<proteinExistence type="inferred from homology"/>
<gene>
    <name evidence="5" type="ordered locus">Niako_4844</name>
</gene>
<dbReference type="PANTHER" id="PTHR30469">
    <property type="entry name" value="MULTIDRUG RESISTANCE PROTEIN MDTA"/>
    <property type="match status" value="1"/>
</dbReference>
<dbReference type="PANTHER" id="PTHR30469:SF15">
    <property type="entry name" value="HLYD FAMILY OF SECRETION PROTEINS"/>
    <property type="match status" value="1"/>
</dbReference>
<protein>
    <submittedName>
        <fullName evidence="5">Efflux transporter, RND family, MFP subunit</fullName>
    </submittedName>
</protein>
<sequence>MTSEFKNTLGVRIFTGSIILFAALAACNESQQPLNSNKTEVKKTADTVKAFVLKADSAQKTISLPGELLPNENADIRAKVQGYIRKLYVDIGSRVKKGQLLALIDAPEINIRVQELNEKVKAAKSRYESSKDYFDRINEASKADGVVAPSELQRAKNQMMADSSEQNAAMFAASSYRQVGSYLAVVAPYDGIVTKRNVNVGSFVGNANDPPLFEVQDNKLLRLQVPVPEVYTGAVLLNNAGELTTRSQPDKKFKATLVRASGNIDNHSRSEIWEFAVPNITRELKAGSYSDVKLRFLRSKPSLVVPASAVVTTLEKKFVIKVTGNTTQWIDVRPGFNMGDKQEIFGELKPGDTIVLKGNEELKTGTTVITKFDNK</sequence>
<dbReference type="Gene3D" id="2.40.420.20">
    <property type="match status" value="1"/>
</dbReference>
<accession>G8TRG1</accession>
<dbReference type="NCBIfam" id="TIGR01730">
    <property type="entry name" value="RND_mfp"/>
    <property type="match status" value="1"/>
</dbReference>